<reference evidence="1 2" key="1">
    <citation type="submission" date="2014-04" db="EMBL/GenBank/DDBJ databases">
        <authorList>
            <consortium name="DOE Joint Genome Institute"/>
            <person name="Kuo A."/>
            <person name="Kohler A."/>
            <person name="Jargeat P."/>
            <person name="Nagy L.G."/>
            <person name="Floudas D."/>
            <person name="Copeland A."/>
            <person name="Barry K.W."/>
            <person name="Cichocki N."/>
            <person name="Veneault-Fourrey C."/>
            <person name="LaButti K."/>
            <person name="Lindquist E.A."/>
            <person name="Lipzen A."/>
            <person name="Lundell T."/>
            <person name="Morin E."/>
            <person name="Murat C."/>
            <person name="Sun H."/>
            <person name="Tunlid A."/>
            <person name="Henrissat B."/>
            <person name="Grigoriev I.V."/>
            <person name="Hibbett D.S."/>
            <person name="Martin F."/>
            <person name="Nordberg H.P."/>
            <person name="Cantor M.N."/>
            <person name="Hua S.X."/>
        </authorList>
    </citation>
    <scope>NUCLEOTIDE SEQUENCE [LARGE SCALE GENOMIC DNA]</scope>
    <source>
        <strain evidence="1 2">Ve08.2h10</strain>
    </source>
</reference>
<dbReference type="HOGENOM" id="CLU_1732072_0_0_1"/>
<evidence type="ECO:0000313" key="2">
    <source>
        <dbReference type="Proteomes" id="UP000054538"/>
    </source>
</evidence>
<evidence type="ECO:0000313" key="1">
    <source>
        <dbReference type="EMBL" id="KIK93890.1"/>
    </source>
</evidence>
<keyword evidence="2" id="KW-1185">Reference proteome</keyword>
<protein>
    <submittedName>
        <fullName evidence="1">Uncharacterized protein</fullName>
    </submittedName>
</protein>
<dbReference type="AlphaFoldDB" id="A0A0D0E7E0"/>
<dbReference type="EMBL" id="KN825146">
    <property type="protein sequence ID" value="KIK93890.1"/>
    <property type="molecule type" value="Genomic_DNA"/>
</dbReference>
<name>A0A0D0E7E0_9AGAM</name>
<proteinExistence type="predicted"/>
<accession>A0A0D0E7E0</accession>
<reference evidence="2" key="2">
    <citation type="submission" date="2015-01" db="EMBL/GenBank/DDBJ databases">
        <title>Evolutionary Origins and Diversification of the Mycorrhizal Mutualists.</title>
        <authorList>
            <consortium name="DOE Joint Genome Institute"/>
            <consortium name="Mycorrhizal Genomics Consortium"/>
            <person name="Kohler A."/>
            <person name="Kuo A."/>
            <person name="Nagy L.G."/>
            <person name="Floudas D."/>
            <person name="Copeland A."/>
            <person name="Barry K.W."/>
            <person name="Cichocki N."/>
            <person name="Veneault-Fourrey C."/>
            <person name="LaButti K."/>
            <person name="Lindquist E.A."/>
            <person name="Lipzen A."/>
            <person name="Lundell T."/>
            <person name="Morin E."/>
            <person name="Murat C."/>
            <person name="Riley R."/>
            <person name="Ohm R."/>
            <person name="Sun H."/>
            <person name="Tunlid A."/>
            <person name="Henrissat B."/>
            <person name="Grigoriev I.V."/>
            <person name="Hibbett D.S."/>
            <person name="Martin F."/>
        </authorList>
    </citation>
    <scope>NUCLEOTIDE SEQUENCE [LARGE SCALE GENOMIC DNA]</scope>
    <source>
        <strain evidence="2">Ve08.2h10</strain>
    </source>
</reference>
<dbReference type="InParanoid" id="A0A0D0E7E0"/>
<dbReference type="Proteomes" id="UP000054538">
    <property type="component" value="Unassembled WGS sequence"/>
</dbReference>
<gene>
    <name evidence="1" type="ORF">PAXRUDRAFT_487311</name>
</gene>
<sequence>MPVVRMDLHPHDQILGYQLLLVTSGRDPREGNMLVKPLFTISGNAMKPRRTPPSKLFDVVLFSTADMKRLEQNFRLQVTRSAFCQAFPAVHMVHQSFTAHIFYHRRQYRSDLSSNRETCEGALFFDIHATAHGMNLWEMLSPRPNARPHCV</sequence>
<organism evidence="1 2">
    <name type="scientific">Paxillus rubicundulus Ve08.2h10</name>
    <dbReference type="NCBI Taxonomy" id="930991"/>
    <lineage>
        <taxon>Eukaryota</taxon>
        <taxon>Fungi</taxon>
        <taxon>Dikarya</taxon>
        <taxon>Basidiomycota</taxon>
        <taxon>Agaricomycotina</taxon>
        <taxon>Agaricomycetes</taxon>
        <taxon>Agaricomycetidae</taxon>
        <taxon>Boletales</taxon>
        <taxon>Paxilineae</taxon>
        <taxon>Paxillaceae</taxon>
        <taxon>Paxillus</taxon>
    </lineage>
</organism>